<organism evidence="2">
    <name type="scientific">Terrestrivirus sp</name>
    <dbReference type="NCBI Taxonomy" id="2487775"/>
    <lineage>
        <taxon>Viruses</taxon>
        <taxon>Varidnaviria</taxon>
        <taxon>Bamfordvirae</taxon>
        <taxon>Nucleocytoviricota</taxon>
        <taxon>Megaviricetes</taxon>
        <taxon>Imitervirales</taxon>
        <taxon>Mimiviridae</taxon>
        <taxon>Klosneuvirinae</taxon>
    </lineage>
</organism>
<feature type="domain" description="Polymerase nucleotidyl transferase" evidence="1">
    <location>
        <begin position="23"/>
        <end position="84"/>
    </location>
</feature>
<dbReference type="InterPro" id="IPR043519">
    <property type="entry name" value="NT_sf"/>
</dbReference>
<gene>
    <name evidence="2" type="ORF">Terrestrivirus6_64</name>
</gene>
<dbReference type="SUPFAM" id="SSF81301">
    <property type="entry name" value="Nucleotidyltransferase"/>
    <property type="match status" value="1"/>
</dbReference>
<dbReference type="GO" id="GO:0016779">
    <property type="term" value="F:nucleotidyltransferase activity"/>
    <property type="evidence" value="ECO:0007669"/>
    <property type="project" value="InterPro"/>
</dbReference>
<dbReference type="Gene3D" id="3.30.460.10">
    <property type="entry name" value="Beta Polymerase, domain 2"/>
    <property type="match status" value="1"/>
</dbReference>
<evidence type="ECO:0000313" key="2">
    <source>
        <dbReference type="EMBL" id="AYV76438.1"/>
    </source>
</evidence>
<accession>A0A3G4ZNK3</accession>
<sequence length="229" mass="26813">MDANLSFHNIRNILHDKGYDFTILHCSLYGSSLYGTWSETSDYDVFIIINEDINDIDIHDEIYKINDKDTKIDLTIRSIKRFNEMVKFCDVNAVEIMMSSVSAILFEDVQKTVKVIYESFNPKNPETALAIRKSFSAKSDWAEVRARKKLIDKEYKVAIRSVYHSYRIIKFAVQIGKHGKIIDWTEANDLFDELKVIPYEQFTTEMFKEIHKKWVKSGLLTEFKGLFPK</sequence>
<dbReference type="InterPro" id="IPR002934">
    <property type="entry name" value="Polymerase_NTP_transf_dom"/>
</dbReference>
<reference evidence="2" key="1">
    <citation type="submission" date="2018-10" db="EMBL/GenBank/DDBJ databases">
        <title>Hidden diversity of soil giant viruses.</title>
        <authorList>
            <person name="Schulz F."/>
            <person name="Alteio L."/>
            <person name="Goudeau D."/>
            <person name="Ryan E.M."/>
            <person name="Malmstrom R.R."/>
            <person name="Blanchard J."/>
            <person name="Woyke T."/>
        </authorList>
    </citation>
    <scope>NUCLEOTIDE SEQUENCE</scope>
    <source>
        <strain evidence="2">TEV1</strain>
    </source>
</reference>
<proteinExistence type="predicted"/>
<name>A0A3G4ZNK3_9VIRU</name>
<protein>
    <recommendedName>
        <fullName evidence="1">Polymerase nucleotidyl transferase domain-containing protein</fullName>
    </recommendedName>
</protein>
<evidence type="ECO:0000259" key="1">
    <source>
        <dbReference type="Pfam" id="PF01909"/>
    </source>
</evidence>
<dbReference type="Pfam" id="PF01909">
    <property type="entry name" value="NTP_transf_2"/>
    <property type="match status" value="1"/>
</dbReference>
<dbReference type="EMBL" id="MK071984">
    <property type="protein sequence ID" value="AYV76438.1"/>
    <property type="molecule type" value="Genomic_DNA"/>
</dbReference>